<comment type="caution">
    <text evidence="6">The sequence shown here is derived from an EMBL/GenBank/DDBJ whole genome shotgun (WGS) entry which is preliminary data.</text>
</comment>
<dbReference type="OrthoDB" id="9800756at2"/>
<gene>
    <name evidence="4" type="primary">pqqC</name>
    <name evidence="6" type="ORF">DN069_09420</name>
</gene>
<organism evidence="6 7">
    <name type="scientific">Streptacidiphilus pinicola</name>
    <dbReference type="NCBI Taxonomy" id="2219663"/>
    <lineage>
        <taxon>Bacteria</taxon>
        <taxon>Bacillati</taxon>
        <taxon>Actinomycetota</taxon>
        <taxon>Actinomycetes</taxon>
        <taxon>Kitasatosporales</taxon>
        <taxon>Streptomycetaceae</taxon>
        <taxon>Streptacidiphilus</taxon>
    </lineage>
</organism>
<dbReference type="Pfam" id="PF03070">
    <property type="entry name" value="TENA_THI-4"/>
    <property type="match status" value="1"/>
</dbReference>
<comment type="similarity">
    <text evidence="4">Belongs to the PqqC family.</text>
</comment>
<evidence type="ECO:0000313" key="6">
    <source>
        <dbReference type="EMBL" id="RAG85876.1"/>
    </source>
</evidence>
<evidence type="ECO:0000313" key="7">
    <source>
        <dbReference type="Proteomes" id="UP000248889"/>
    </source>
</evidence>
<comment type="pathway">
    <text evidence="1">Cofactor biosynthesis; thiamine diphosphate biosynthesis.</text>
</comment>
<dbReference type="GO" id="GO:0018189">
    <property type="term" value="P:pyrroloquinoline quinone biosynthetic process"/>
    <property type="evidence" value="ECO:0007669"/>
    <property type="project" value="UniProtKB-UniRule"/>
</dbReference>
<evidence type="ECO:0000256" key="1">
    <source>
        <dbReference type="ARBA" id="ARBA00004948"/>
    </source>
</evidence>
<dbReference type="EC" id="1.3.3.11" evidence="4"/>
<keyword evidence="7" id="KW-1185">Reference proteome</keyword>
<comment type="catalytic activity">
    <reaction evidence="4">
        <text>6-(2-amino-2-carboxyethyl)-7,8-dioxo-1,2,3,4,7,8-hexahydroquinoline-2,4-dicarboxylate + 3 O2 = pyrroloquinoline quinone + 2 H2O2 + 2 H2O + H(+)</text>
        <dbReference type="Rhea" id="RHEA:10692"/>
        <dbReference type="ChEBI" id="CHEBI:15377"/>
        <dbReference type="ChEBI" id="CHEBI:15378"/>
        <dbReference type="ChEBI" id="CHEBI:15379"/>
        <dbReference type="ChEBI" id="CHEBI:16240"/>
        <dbReference type="ChEBI" id="CHEBI:58442"/>
        <dbReference type="ChEBI" id="CHEBI:58778"/>
        <dbReference type="EC" id="1.3.3.11"/>
    </reaction>
</comment>
<protein>
    <recommendedName>
        <fullName evidence="4">Pyrroloquinoline-quinone synthase</fullName>
        <ecNumber evidence="4">1.3.3.11</ecNumber>
    </recommendedName>
    <alternativeName>
        <fullName evidence="4">Coenzyme PQQ synthesis protein C</fullName>
    </alternativeName>
    <alternativeName>
        <fullName evidence="4">Pyrroloquinoline quinone biosynthesis protein C</fullName>
    </alternativeName>
</protein>
<dbReference type="Gene3D" id="1.20.910.10">
    <property type="entry name" value="Heme oxygenase-like"/>
    <property type="match status" value="1"/>
</dbReference>
<evidence type="ECO:0000256" key="2">
    <source>
        <dbReference type="ARBA" id="ARBA00022905"/>
    </source>
</evidence>
<comment type="function">
    <text evidence="4">Ring cyclization and eight-electron oxidation of 3a-(2-amino-2-carboxyethyl)-4,5-dioxo-4,5,6,7,8,9-hexahydroquinoline-7,9-dicarboxylic-acid to PQQ.</text>
</comment>
<keyword evidence="2 4" id="KW-0884">PQQ biosynthesis</keyword>
<dbReference type="EMBL" id="QKYN01000037">
    <property type="protein sequence ID" value="RAG85876.1"/>
    <property type="molecule type" value="Genomic_DNA"/>
</dbReference>
<dbReference type="InterPro" id="IPR016084">
    <property type="entry name" value="Haem_Oase-like_multi-hlx"/>
</dbReference>
<dbReference type="Proteomes" id="UP000248889">
    <property type="component" value="Unassembled WGS sequence"/>
</dbReference>
<proteinExistence type="inferred from homology"/>
<dbReference type="InterPro" id="IPR011845">
    <property type="entry name" value="PqqC"/>
</dbReference>
<dbReference type="UniPathway" id="UPA00539"/>
<evidence type="ECO:0000256" key="4">
    <source>
        <dbReference type="HAMAP-Rule" id="MF_00654"/>
    </source>
</evidence>
<reference evidence="6 7" key="1">
    <citation type="submission" date="2018-06" db="EMBL/GenBank/DDBJ databases">
        <title>Streptacidiphilus pinicola sp. nov., isolated from pine grove soil.</title>
        <authorList>
            <person name="Roh S.G."/>
            <person name="Park S."/>
            <person name="Kim M.-K."/>
            <person name="Yun B.-R."/>
            <person name="Park J."/>
            <person name="Kim M.J."/>
            <person name="Kim Y.S."/>
            <person name="Kim S.B."/>
        </authorList>
    </citation>
    <scope>NUCLEOTIDE SEQUENCE [LARGE SCALE GENOMIC DNA]</scope>
    <source>
        <strain evidence="6 7">MMS16-CNU450</strain>
    </source>
</reference>
<dbReference type="NCBIfam" id="TIGR02111">
    <property type="entry name" value="PQQ_syn_pqqC"/>
    <property type="match status" value="1"/>
</dbReference>
<dbReference type="InterPro" id="IPR004305">
    <property type="entry name" value="Thiaminase-2/PQQC"/>
</dbReference>
<dbReference type="HAMAP" id="MF_00654">
    <property type="entry name" value="PQQ_syn_PqqC"/>
    <property type="match status" value="1"/>
</dbReference>
<accession>A0A2X0J6C6</accession>
<name>A0A2X0J6C6_9ACTN</name>
<comment type="pathway">
    <text evidence="4">Cofactor biosynthesis; pyrroloquinoline quinone biosynthesis.</text>
</comment>
<dbReference type="PANTHER" id="PTHR40279">
    <property type="entry name" value="PQQC-LIKE PROTEIN"/>
    <property type="match status" value="1"/>
</dbReference>
<evidence type="ECO:0000259" key="5">
    <source>
        <dbReference type="Pfam" id="PF03070"/>
    </source>
</evidence>
<keyword evidence="3 4" id="KW-0560">Oxidoreductase</keyword>
<dbReference type="GO" id="GO:0033732">
    <property type="term" value="F:pyrroloquinoline-quinone synthase activity"/>
    <property type="evidence" value="ECO:0007669"/>
    <property type="project" value="UniProtKB-EC"/>
</dbReference>
<sequence length="243" mass="27137">MLRTEAPAVAAPPLTGAEFRAALSALEPRYWDAHPFHTRLHQGLLDEDGLRLWVANRWYYQRSIPQKDAAILANCPLAEVRRQWLPRIVYHDGADAGSGGTEMWLRLAEAVGLSRAAVLSEEHVLPGVRFAVDAYISFARRQPWLESVASGLTELFSPGLLRHRLRRLREHYPWIADQGLAYFTARLDVVEAEGAGTLDLVVRHATTRAQQDACVAALSFKCQVLQAVLDAVDYRYTAAQAKP</sequence>
<dbReference type="InterPro" id="IPR039068">
    <property type="entry name" value="PqqC-like"/>
</dbReference>
<dbReference type="SUPFAM" id="SSF48613">
    <property type="entry name" value="Heme oxygenase-like"/>
    <property type="match status" value="1"/>
</dbReference>
<dbReference type="PANTHER" id="PTHR40279:SF3">
    <property type="entry name" value="4-AMINOBENZOATE SYNTHASE"/>
    <property type="match status" value="1"/>
</dbReference>
<feature type="domain" description="Thiaminase-2/PQQC" evidence="5">
    <location>
        <begin position="27"/>
        <end position="230"/>
    </location>
</feature>
<evidence type="ECO:0000256" key="3">
    <source>
        <dbReference type="ARBA" id="ARBA00023002"/>
    </source>
</evidence>
<dbReference type="AlphaFoldDB" id="A0A2X0J6C6"/>